<dbReference type="EMBL" id="JACGWJ010000028">
    <property type="protein sequence ID" value="KAL0306724.1"/>
    <property type="molecule type" value="Genomic_DNA"/>
</dbReference>
<evidence type="ECO:0000313" key="1">
    <source>
        <dbReference type="EMBL" id="KAL0306724.1"/>
    </source>
</evidence>
<name>A0AAW2KIR2_SESRA</name>
<protein>
    <submittedName>
        <fullName evidence="1">Uncharacterized protein</fullName>
    </submittedName>
</protein>
<proteinExistence type="predicted"/>
<dbReference type="AlphaFoldDB" id="A0AAW2KIR2"/>
<sequence>MPPVGPFPNEIGPFLDIDIIQEQGEPLSVKFSAEATPAVFIAPEAAIFAAQVPSAAWCVSDDSGDSGYYCLSS</sequence>
<organism evidence="1">
    <name type="scientific">Sesamum radiatum</name>
    <name type="common">Black benniseed</name>
    <dbReference type="NCBI Taxonomy" id="300843"/>
    <lineage>
        <taxon>Eukaryota</taxon>
        <taxon>Viridiplantae</taxon>
        <taxon>Streptophyta</taxon>
        <taxon>Embryophyta</taxon>
        <taxon>Tracheophyta</taxon>
        <taxon>Spermatophyta</taxon>
        <taxon>Magnoliopsida</taxon>
        <taxon>eudicotyledons</taxon>
        <taxon>Gunneridae</taxon>
        <taxon>Pentapetalae</taxon>
        <taxon>asterids</taxon>
        <taxon>lamiids</taxon>
        <taxon>Lamiales</taxon>
        <taxon>Pedaliaceae</taxon>
        <taxon>Sesamum</taxon>
    </lineage>
</organism>
<comment type="caution">
    <text evidence="1">The sequence shown here is derived from an EMBL/GenBank/DDBJ whole genome shotgun (WGS) entry which is preliminary data.</text>
</comment>
<gene>
    <name evidence="1" type="ORF">Sradi_6089700</name>
</gene>
<reference evidence="1" key="2">
    <citation type="journal article" date="2024" name="Plant">
        <title>Genomic evolution and insights into agronomic trait innovations of Sesamum species.</title>
        <authorList>
            <person name="Miao H."/>
            <person name="Wang L."/>
            <person name="Qu L."/>
            <person name="Liu H."/>
            <person name="Sun Y."/>
            <person name="Le M."/>
            <person name="Wang Q."/>
            <person name="Wei S."/>
            <person name="Zheng Y."/>
            <person name="Lin W."/>
            <person name="Duan Y."/>
            <person name="Cao H."/>
            <person name="Xiong S."/>
            <person name="Wang X."/>
            <person name="Wei L."/>
            <person name="Li C."/>
            <person name="Ma Q."/>
            <person name="Ju M."/>
            <person name="Zhao R."/>
            <person name="Li G."/>
            <person name="Mu C."/>
            <person name="Tian Q."/>
            <person name="Mei H."/>
            <person name="Zhang T."/>
            <person name="Gao T."/>
            <person name="Zhang H."/>
        </authorList>
    </citation>
    <scope>NUCLEOTIDE SEQUENCE</scope>
    <source>
        <strain evidence="1">G02</strain>
    </source>
</reference>
<accession>A0AAW2KIR2</accession>
<reference evidence="1" key="1">
    <citation type="submission" date="2020-06" db="EMBL/GenBank/DDBJ databases">
        <authorList>
            <person name="Li T."/>
            <person name="Hu X."/>
            <person name="Zhang T."/>
            <person name="Song X."/>
            <person name="Zhang H."/>
            <person name="Dai N."/>
            <person name="Sheng W."/>
            <person name="Hou X."/>
            <person name="Wei L."/>
        </authorList>
    </citation>
    <scope>NUCLEOTIDE SEQUENCE</scope>
    <source>
        <strain evidence="1">G02</strain>
        <tissue evidence="1">Leaf</tissue>
    </source>
</reference>